<evidence type="ECO:0000313" key="2">
    <source>
        <dbReference type="Proteomes" id="UP000249396"/>
    </source>
</evidence>
<organism evidence="1 2">
    <name type="scientific">Candidatus Methylumidiphilus alinenensis</name>
    <dbReference type="NCBI Taxonomy" id="2202197"/>
    <lineage>
        <taxon>Bacteria</taxon>
        <taxon>Pseudomonadati</taxon>
        <taxon>Pseudomonadota</taxon>
        <taxon>Gammaproteobacteria</taxon>
        <taxon>Methylococcales</taxon>
        <taxon>Candidatus Methylumidiphilus</taxon>
    </lineage>
</organism>
<gene>
    <name evidence="1" type="ORF">DM484_22955</name>
</gene>
<accession>A0A2W4SP81</accession>
<sequence length="61" mass="7053">MSMVTIFWIKQGNQRPSINQNHFPVFLCKISLIPCFASAEEHWVVSLISLDELHLARQTRA</sequence>
<reference evidence="1 2" key="1">
    <citation type="journal article" date="2018" name="Aquat. Microb. Ecol.">
        <title>Gammaproteobacterial methanotrophs dominate.</title>
        <authorList>
            <person name="Rissanen A.J."/>
            <person name="Saarenheimo J."/>
            <person name="Tiirola M."/>
            <person name="Peura S."/>
            <person name="Aalto S.L."/>
            <person name="Karvinen A."/>
            <person name="Nykanen H."/>
        </authorList>
    </citation>
    <scope>NUCLEOTIDE SEQUENCE [LARGE SCALE GENOMIC DNA]</scope>
    <source>
        <strain evidence="1">AMbin10</strain>
    </source>
</reference>
<proteinExistence type="predicted"/>
<comment type="caution">
    <text evidence="1">The sequence shown here is derived from an EMBL/GenBank/DDBJ whole genome shotgun (WGS) entry which is preliminary data.</text>
</comment>
<evidence type="ECO:0000313" key="1">
    <source>
        <dbReference type="EMBL" id="PZN73297.1"/>
    </source>
</evidence>
<dbReference type="EMBL" id="QJPH01000461">
    <property type="protein sequence ID" value="PZN73297.1"/>
    <property type="molecule type" value="Genomic_DNA"/>
</dbReference>
<dbReference type="Proteomes" id="UP000249396">
    <property type="component" value="Unassembled WGS sequence"/>
</dbReference>
<protein>
    <submittedName>
        <fullName evidence="1">Uncharacterized protein</fullName>
    </submittedName>
</protein>
<dbReference type="AlphaFoldDB" id="A0A2W4SP81"/>
<name>A0A2W4SP81_9GAMM</name>